<protein>
    <submittedName>
        <fullName evidence="3">Alpha/beta fold hydrolase</fullName>
    </submittedName>
</protein>
<dbReference type="PANTHER" id="PTHR12277">
    <property type="entry name" value="ALPHA/BETA HYDROLASE DOMAIN-CONTAINING PROTEIN"/>
    <property type="match status" value="1"/>
</dbReference>
<evidence type="ECO:0000259" key="2">
    <source>
        <dbReference type="Pfam" id="PF12146"/>
    </source>
</evidence>
<dbReference type="SUPFAM" id="SSF53474">
    <property type="entry name" value="alpha/beta-Hydrolases"/>
    <property type="match status" value="1"/>
</dbReference>
<feature type="transmembrane region" description="Helical" evidence="1">
    <location>
        <begin position="7"/>
        <end position="27"/>
    </location>
</feature>
<keyword evidence="4" id="KW-1185">Reference proteome</keyword>
<dbReference type="GO" id="GO:0016787">
    <property type="term" value="F:hydrolase activity"/>
    <property type="evidence" value="ECO:0007669"/>
    <property type="project" value="UniProtKB-KW"/>
</dbReference>
<dbReference type="Proteomes" id="UP001500067">
    <property type="component" value="Unassembled WGS sequence"/>
</dbReference>
<evidence type="ECO:0000313" key="4">
    <source>
        <dbReference type="Proteomes" id="UP001500067"/>
    </source>
</evidence>
<organism evidence="3 4">
    <name type="scientific">Nemorincola caseinilytica</name>
    <dbReference type="NCBI Taxonomy" id="2054315"/>
    <lineage>
        <taxon>Bacteria</taxon>
        <taxon>Pseudomonadati</taxon>
        <taxon>Bacteroidota</taxon>
        <taxon>Chitinophagia</taxon>
        <taxon>Chitinophagales</taxon>
        <taxon>Chitinophagaceae</taxon>
        <taxon>Nemorincola</taxon>
    </lineage>
</organism>
<dbReference type="InterPro" id="IPR029058">
    <property type="entry name" value="AB_hydrolase_fold"/>
</dbReference>
<name>A0ABP8NDB3_9BACT</name>
<evidence type="ECO:0000313" key="3">
    <source>
        <dbReference type="EMBL" id="GAA4465331.1"/>
    </source>
</evidence>
<comment type="caution">
    <text evidence="3">The sequence shown here is derived from an EMBL/GenBank/DDBJ whole genome shotgun (WGS) entry which is preliminary data.</text>
</comment>
<dbReference type="Pfam" id="PF12146">
    <property type="entry name" value="Hydrolase_4"/>
    <property type="match status" value="1"/>
</dbReference>
<sequence>MRTLKKVLLWTGGIVLLLYVAVCAFFYSRQQQILFVPERLPAGFRYEFPGRYRECSIKLQDGTVLSGLLFRAAADTPKGLLFYVHGNAGSLRTWGEIAEVYTATGYDLFMFDYRGYGISGSSITSEEQLYADVQVAYDSMRALYPENRIVVLGYSIGTGPAAMLAAHNHPAHLVLQAPYYSMTDMMEHTYPFLPTFMLRFPLRTYEYAAKANAPVTIFHGTEDGVLYYGSSLKLRKNFRPGDTLITIAGLGHNGFTTNGQYLAGIRQILR</sequence>
<dbReference type="InterPro" id="IPR022742">
    <property type="entry name" value="Hydrolase_4"/>
</dbReference>
<evidence type="ECO:0000256" key="1">
    <source>
        <dbReference type="SAM" id="Phobius"/>
    </source>
</evidence>
<keyword evidence="1" id="KW-1133">Transmembrane helix</keyword>
<dbReference type="RefSeq" id="WP_345081661.1">
    <property type="nucleotide sequence ID" value="NZ_BAABFA010000010.1"/>
</dbReference>
<gene>
    <name evidence="3" type="ORF">GCM10023093_17340</name>
</gene>
<dbReference type="EMBL" id="BAABFA010000010">
    <property type="protein sequence ID" value="GAA4465331.1"/>
    <property type="molecule type" value="Genomic_DNA"/>
</dbReference>
<feature type="domain" description="Serine aminopeptidase S33" evidence="2">
    <location>
        <begin position="76"/>
        <end position="198"/>
    </location>
</feature>
<dbReference type="PANTHER" id="PTHR12277:SF81">
    <property type="entry name" value="PROTEIN ABHD13"/>
    <property type="match status" value="1"/>
</dbReference>
<keyword evidence="1" id="KW-0812">Transmembrane</keyword>
<proteinExistence type="predicted"/>
<keyword evidence="1" id="KW-0472">Membrane</keyword>
<dbReference type="Gene3D" id="3.40.50.1820">
    <property type="entry name" value="alpha/beta hydrolase"/>
    <property type="match status" value="1"/>
</dbReference>
<keyword evidence="3" id="KW-0378">Hydrolase</keyword>
<reference evidence="4" key="1">
    <citation type="journal article" date="2019" name="Int. J. Syst. Evol. Microbiol.">
        <title>The Global Catalogue of Microorganisms (GCM) 10K type strain sequencing project: providing services to taxonomists for standard genome sequencing and annotation.</title>
        <authorList>
            <consortium name="The Broad Institute Genomics Platform"/>
            <consortium name="The Broad Institute Genome Sequencing Center for Infectious Disease"/>
            <person name="Wu L."/>
            <person name="Ma J."/>
        </authorList>
    </citation>
    <scope>NUCLEOTIDE SEQUENCE [LARGE SCALE GENOMIC DNA]</scope>
    <source>
        <strain evidence="4">JCM 32105</strain>
    </source>
</reference>
<accession>A0ABP8NDB3</accession>